<dbReference type="SUPFAM" id="SSF51735">
    <property type="entry name" value="NAD(P)-binding Rossmann-fold domains"/>
    <property type="match status" value="1"/>
</dbReference>
<reference evidence="1 3" key="1">
    <citation type="submission" date="2021-06" db="EMBL/GenBank/DDBJ databases">
        <title>Actinomycetes sequencing.</title>
        <authorList>
            <person name="Shan Q."/>
        </authorList>
    </citation>
    <scope>NUCLEOTIDE SEQUENCE [LARGE SCALE GENOMIC DNA]</scope>
    <source>
        <strain evidence="1 3">NEAU-G5</strain>
    </source>
</reference>
<name>A0ABS6AWV4_9NOCA</name>
<dbReference type="Proteomes" id="UP000733379">
    <property type="component" value="Unassembled WGS sequence"/>
</dbReference>
<accession>A0ABS6AWV4</accession>
<dbReference type="Pfam" id="PF13561">
    <property type="entry name" value="adh_short_C2"/>
    <property type="match status" value="1"/>
</dbReference>
<dbReference type="RefSeq" id="WP_215917464.1">
    <property type="nucleotide sequence ID" value="NZ_JAHKNI010000011.1"/>
</dbReference>
<evidence type="ECO:0000313" key="1">
    <source>
        <dbReference type="EMBL" id="MBU3062541.1"/>
    </source>
</evidence>
<organism evidence="1 3">
    <name type="scientific">Nocardia albiluteola</name>
    <dbReference type="NCBI Taxonomy" id="2842303"/>
    <lineage>
        <taxon>Bacteria</taxon>
        <taxon>Bacillati</taxon>
        <taxon>Actinomycetota</taxon>
        <taxon>Actinomycetes</taxon>
        <taxon>Mycobacteriales</taxon>
        <taxon>Nocardiaceae</taxon>
        <taxon>Nocardia</taxon>
    </lineage>
</organism>
<evidence type="ECO:0000313" key="2">
    <source>
        <dbReference type="EMBL" id="MBU3065625.1"/>
    </source>
</evidence>
<comment type="caution">
    <text evidence="1">The sequence shown here is derived from an EMBL/GenBank/DDBJ whole genome shotgun (WGS) entry which is preliminary data.</text>
</comment>
<gene>
    <name evidence="1" type="ORF">KO481_13535</name>
    <name evidence="2" type="ORF">KO481_29375</name>
</gene>
<dbReference type="EMBL" id="JAHKNI010000011">
    <property type="protein sequence ID" value="MBU3065625.1"/>
    <property type="molecule type" value="Genomic_DNA"/>
</dbReference>
<sequence length="64" mass="6554">MDTPAFRNSMGATPEGEAAVAAPHPIGRIANPEEIASFCAYLLSDEAGFVTGAALEIDGGFTAR</sequence>
<keyword evidence="3" id="KW-1185">Reference proteome</keyword>
<proteinExistence type="predicted"/>
<evidence type="ECO:0000313" key="3">
    <source>
        <dbReference type="Proteomes" id="UP000733379"/>
    </source>
</evidence>
<dbReference type="InterPro" id="IPR036291">
    <property type="entry name" value="NAD(P)-bd_dom_sf"/>
</dbReference>
<dbReference type="EMBL" id="JAHKNI010000004">
    <property type="protein sequence ID" value="MBU3062541.1"/>
    <property type="molecule type" value="Genomic_DNA"/>
</dbReference>
<dbReference type="InterPro" id="IPR002347">
    <property type="entry name" value="SDR_fam"/>
</dbReference>
<dbReference type="Gene3D" id="3.40.50.720">
    <property type="entry name" value="NAD(P)-binding Rossmann-like Domain"/>
    <property type="match status" value="1"/>
</dbReference>
<protein>
    <submittedName>
        <fullName evidence="1">SDR family oxidoreductase</fullName>
    </submittedName>
</protein>